<dbReference type="PROSITE" id="PS50294">
    <property type="entry name" value="WD_REPEATS_REGION"/>
    <property type="match status" value="2"/>
</dbReference>
<comment type="caution">
    <text evidence="5">The sequence shown here is derived from an EMBL/GenBank/DDBJ whole genome shotgun (WGS) entry which is preliminary data.</text>
</comment>
<dbReference type="PROSITE" id="PS50082">
    <property type="entry name" value="WD_REPEATS_2"/>
    <property type="match status" value="2"/>
</dbReference>
<feature type="repeat" description="WD" evidence="3">
    <location>
        <begin position="155"/>
        <end position="196"/>
    </location>
</feature>
<proteinExistence type="predicted"/>
<evidence type="ECO:0000256" key="2">
    <source>
        <dbReference type="ARBA" id="ARBA00022737"/>
    </source>
</evidence>
<dbReference type="AlphaFoldDB" id="A0A2P7NY96"/>
<dbReference type="RefSeq" id="WP_106705692.1">
    <property type="nucleotide sequence ID" value="NZ_PXXU01000005.1"/>
</dbReference>
<dbReference type="EMBL" id="PXXU01000005">
    <property type="protein sequence ID" value="PSJ18445.1"/>
    <property type="molecule type" value="Genomic_DNA"/>
</dbReference>
<dbReference type="Proteomes" id="UP000241912">
    <property type="component" value="Unassembled WGS sequence"/>
</dbReference>
<dbReference type="Pfam" id="PF00400">
    <property type="entry name" value="WD40"/>
    <property type="match status" value="2"/>
</dbReference>
<keyword evidence="6" id="KW-1185">Reference proteome</keyword>
<keyword evidence="4" id="KW-1133">Transmembrane helix</keyword>
<sequence>MTDPKTEETPQNRSNFWEGAERIAKLFSLIAIPVVLCVGGWLIQSSLAERSVSQEYVKLAVTILKEPKDKTDNPLRAWAADLLNQNSPTKFSPAVLQTLREGQATLPAQLAAILHSSAGGSALAVSPDGARLATGHTDGTAKIWDASTGKLLVELQGHSDSVTALAFLPDAASLLNASLDMPALLWDLHTGREISRLADQTDSSAWHSRPTVVHSLPDLLTEPMQFGQLMEACFHGFGSGSSDAQIQA</sequence>
<dbReference type="Gene3D" id="2.130.10.10">
    <property type="entry name" value="YVTN repeat-like/Quinoprotein amine dehydrogenase"/>
    <property type="match status" value="1"/>
</dbReference>
<evidence type="ECO:0000256" key="1">
    <source>
        <dbReference type="ARBA" id="ARBA00022574"/>
    </source>
</evidence>
<dbReference type="OrthoDB" id="8550292at2"/>
<feature type="repeat" description="WD" evidence="3">
    <location>
        <begin position="122"/>
        <end position="154"/>
    </location>
</feature>
<keyword evidence="2" id="KW-0677">Repeat</keyword>
<dbReference type="SMART" id="SM00320">
    <property type="entry name" value="WD40"/>
    <property type="match status" value="2"/>
</dbReference>
<keyword evidence="4" id="KW-0472">Membrane</keyword>
<feature type="transmembrane region" description="Helical" evidence="4">
    <location>
        <begin position="23"/>
        <end position="43"/>
    </location>
</feature>
<reference evidence="5 6" key="1">
    <citation type="submission" date="2018-03" db="EMBL/GenBank/DDBJ databases">
        <title>Draft genome of Nitrosomonas supralitoralis APG5.</title>
        <authorList>
            <person name="Urakawa H."/>
            <person name="Lopez J.V."/>
        </authorList>
    </citation>
    <scope>NUCLEOTIDE SEQUENCE [LARGE SCALE GENOMIC DNA]</scope>
    <source>
        <strain evidence="5 6">APG5</strain>
    </source>
</reference>
<dbReference type="PROSITE" id="PS00678">
    <property type="entry name" value="WD_REPEATS_1"/>
    <property type="match status" value="1"/>
</dbReference>
<keyword evidence="1 3" id="KW-0853">WD repeat</keyword>
<dbReference type="InterPro" id="IPR019775">
    <property type="entry name" value="WD40_repeat_CS"/>
</dbReference>
<name>A0A2P7NY96_9PROT</name>
<dbReference type="InterPro" id="IPR001680">
    <property type="entry name" value="WD40_rpt"/>
</dbReference>
<gene>
    <name evidence="5" type="ORF">C7H79_02340</name>
</gene>
<evidence type="ECO:0000256" key="3">
    <source>
        <dbReference type="PROSITE-ProRule" id="PRU00221"/>
    </source>
</evidence>
<organism evidence="5 6">
    <name type="scientific">Nitrosomonas supralitoralis</name>
    <dbReference type="NCBI Taxonomy" id="2116706"/>
    <lineage>
        <taxon>Bacteria</taxon>
        <taxon>Pseudomonadati</taxon>
        <taxon>Pseudomonadota</taxon>
        <taxon>Betaproteobacteria</taxon>
        <taxon>Nitrosomonadales</taxon>
        <taxon>Nitrosomonadaceae</taxon>
        <taxon>Nitrosomonas</taxon>
    </lineage>
</organism>
<dbReference type="PANTHER" id="PTHR19879">
    <property type="entry name" value="TRANSCRIPTION INITIATION FACTOR TFIID"/>
    <property type="match status" value="1"/>
</dbReference>
<protein>
    <submittedName>
        <fullName evidence="5">Uncharacterized protein</fullName>
    </submittedName>
</protein>
<dbReference type="InterPro" id="IPR015943">
    <property type="entry name" value="WD40/YVTN_repeat-like_dom_sf"/>
</dbReference>
<evidence type="ECO:0000313" key="5">
    <source>
        <dbReference type="EMBL" id="PSJ18445.1"/>
    </source>
</evidence>
<evidence type="ECO:0000313" key="6">
    <source>
        <dbReference type="Proteomes" id="UP000241912"/>
    </source>
</evidence>
<dbReference type="SUPFAM" id="SSF50978">
    <property type="entry name" value="WD40 repeat-like"/>
    <property type="match status" value="1"/>
</dbReference>
<keyword evidence="4" id="KW-0812">Transmembrane</keyword>
<dbReference type="InterPro" id="IPR036322">
    <property type="entry name" value="WD40_repeat_dom_sf"/>
</dbReference>
<evidence type="ECO:0000256" key="4">
    <source>
        <dbReference type="SAM" id="Phobius"/>
    </source>
</evidence>
<accession>A0A2P7NY96</accession>
<dbReference type="PANTHER" id="PTHR19879:SF9">
    <property type="entry name" value="TRANSCRIPTION INITIATION FACTOR TFIID SUBUNIT 5"/>
    <property type="match status" value="1"/>
</dbReference>